<gene>
    <name evidence="2" type="ORF">CWI38_0558p0020</name>
</gene>
<dbReference type="EMBL" id="PITK01000558">
    <property type="protein sequence ID" value="TBU13019.1"/>
    <property type="molecule type" value="Genomic_DNA"/>
</dbReference>
<proteinExistence type="predicted"/>
<comment type="caution">
    <text evidence="2">The sequence shown here is derived from an EMBL/GenBank/DDBJ whole genome shotgun (WGS) entry which is preliminary data.</text>
</comment>
<protein>
    <submittedName>
        <fullName evidence="2">Uncharacterized protein</fullName>
    </submittedName>
</protein>
<feature type="compositionally biased region" description="Basic residues" evidence="1">
    <location>
        <begin position="162"/>
        <end position="172"/>
    </location>
</feature>
<accession>A0A4Q9LWA6</accession>
<reference evidence="2 3" key="1">
    <citation type="submission" date="2017-12" db="EMBL/GenBank/DDBJ databases">
        <authorList>
            <person name="Pombert J.-F."/>
            <person name="Haag K.L."/>
            <person name="Ebert D."/>
        </authorList>
    </citation>
    <scope>NUCLEOTIDE SEQUENCE [LARGE SCALE GENOMIC DNA]</scope>
    <source>
        <strain evidence="2">IL-G-3</strain>
    </source>
</reference>
<keyword evidence="3" id="KW-1185">Reference proteome</keyword>
<feature type="compositionally biased region" description="Polar residues" evidence="1">
    <location>
        <begin position="140"/>
        <end position="153"/>
    </location>
</feature>
<feature type="region of interest" description="Disordered" evidence="1">
    <location>
        <begin position="136"/>
        <end position="172"/>
    </location>
</feature>
<dbReference type="Proteomes" id="UP000292282">
    <property type="component" value="Unassembled WGS sequence"/>
</dbReference>
<evidence type="ECO:0000313" key="2">
    <source>
        <dbReference type="EMBL" id="TBU13019.1"/>
    </source>
</evidence>
<name>A0A4Q9LWA6_9MICR</name>
<organism evidence="2 3">
    <name type="scientific">Hamiltosporidium tvaerminnensis</name>
    <dbReference type="NCBI Taxonomy" id="1176355"/>
    <lineage>
        <taxon>Eukaryota</taxon>
        <taxon>Fungi</taxon>
        <taxon>Fungi incertae sedis</taxon>
        <taxon>Microsporidia</taxon>
        <taxon>Dubosqiidae</taxon>
        <taxon>Hamiltosporidium</taxon>
    </lineage>
</organism>
<dbReference type="AlphaFoldDB" id="A0A4Q9LWA6"/>
<sequence>MGHNWLEYFPSNPLLKQAFFETLKSKQSHWKKTSGQSHTVQEIFDNEYAEIRLDIRKKPMSREYDLRANMLGPIYKCIDCVVAKYHMMYLKILQIPMNVEAYIQSIVLKKIVETVSLDRRKWLEASLSVIEGPEIHEQPTSRNYSRTESTKNTFPHYLRWPNHSKRPEKNHK</sequence>
<dbReference type="VEuPathDB" id="MicrosporidiaDB:CWI38_0558p0020"/>
<evidence type="ECO:0000256" key="1">
    <source>
        <dbReference type="SAM" id="MobiDB-lite"/>
    </source>
</evidence>
<evidence type="ECO:0000313" key="3">
    <source>
        <dbReference type="Proteomes" id="UP000292282"/>
    </source>
</evidence>